<dbReference type="PANTHER" id="PTHR44757:SF2">
    <property type="entry name" value="BIOFILM ARCHITECTURE MAINTENANCE PROTEIN MBAA"/>
    <property type="match status" value="1"/>
</dbReference>
<dbReference type="EMBL" id="JBHUEO010000023">
    <property type="protein sequence ID" value="MFD1706933.1"/>
    <property type="molecule type" value="Genomic_DNA"/>
</dbReference>
<dbReference type="Proteomes" id="UP001597301">
    <property type="component" value="Unassembled WGS sequence"/>
</dbReference>
<dbReference type="InterPro" id="IPR035965">
    <property type="entry name" value="PAS-like_dom_sf"/>
</dbReference>
<dbReference type="SUPFAM" id="SSF55073">
    <property type="entry name" value="Nucleotide cyclase"/>
    <property type="match status" value="1"/>
</dbReference>
<dbReference type="Gene3D" id="3.30.70.270">
    <property type="match status" value="1"/>
</dbReference>
<reference evidence="5" key="1">
    <citation type="journal article" date="2019" name="Int. J. Syst. Evol. Microbiol.">
        <title>The Global Catalogue of Microorganisms (GCM) 10K type strain sequencing project: providing services to taxonomists for standard genome sequencing and annotation.</title>
        <authorList>
            <consortium name="The Broad Institute Genomics Platform"/>
            <consortium name="The Broad Institute Genome Sequencing Center for Infectious Disease"/>
            <person name="Wu L."/>
            <person name="Ma J."/>
        </authorList>
    </citation>
    <scope>NUCLEOTIDE SEQUENCE [LARGE SCALE GENOMIC DNA]</scope>
    <source>
        <strain evidence="5">CGMCC 1.12295</strain>
    </source>
</reference>
<dbReference type="InterPro" id="IPR035919">
    <property type="entry name" value="EAL_sf"/>
</dbReference>
<dbReference type="CDD" id="cd00130">
    <property type="entry name" value="PAS"/>
    <property type="match status" value="1"/>
</dbReference>
<dbReference type="PANTHER" id="PTHR44757">
    <property type="entry name" value="DIGUANYLATE CYCLASE DGCP"/>
    <property type="match status" value="1"/>
</dbReference>
<dbReference type="Gene3D" id="3.30.450.20">
    <property type="entry name" value="PAS domain"/>
    <property type="match status" value="1"/>
</dbReference>
<feature type="domain" description="PAS" evidence="1">
    <location>
        <begin position="7"/>
        <end position="77"/>
    </location>
</feature>
<dbReference type="NCBIfam" id="TIGR00254">
    <property type="entry name" value="GGDEF"/>
    <property type="match status" value="1"/>
</dbReference>
<keyword evidence="5" id="KW-1185">Reference proteome</keyword>
<dbReference type="InterPro" id="IPR043128">
    <property type="entry name" value="Rev_trsase/Diguanyl_cyclase"/>
</dbReference>
<evidence type="ECO:0000313" key="5">
    <source>
        <dbReference type="Proteomes" id="UP001597301"/>
    </source>
</evidence>
<gene>
    <name evidence="4" type="ORF">ACFSCZ_09345</name>
</gene>
<dbReference type="SUPFAM" id="SSF55785">
    <property type="entry name" value="PYP-like sensor domain (PAS domain)"/>
    <property type="match status" value="1"/>
</dbReference>
<dbReference type="PROSITE" id="PS50112">
    <property type="entry name" value="PAS"/>
    <property type="match status" value="1"/>
</dbReference>
<dbReference type="SMART" id="SM00052">
    <property type="entry name" value="EAL"/>
    <property type="match status" value="1"/>
</dbReference>
<dbReference type="InterPro" id="IPR052155">
    <property type="entry name" value="Biofilm_reg_signaling"/>
</dbReference>
<dbReference type="InterPro" id="IPR001633">
    <property type="entry name" value="EAL_dom"/>
</dbReference>
<evidence type="ECO:0000313" key="4">
    <source>
        <dbReference type="EMBL" id="MFD1706933.1"/>
    </source>
</evidence>
<proteinExistence type="predicted"/>
<dbReference type="InterPro" id="IPR000014">
    <property type="entry name" value="PAS"/>
</dbReference>
<accession>A0ABW4KL76</accession>
<dbReference type="Pfam" id="PF00990">
    <property type="entry name" value="GGDEF"/>
    <property type="match status" value="1"/>
</dbReference>
<evidence type="ECO:0000259" key="3">
    <source>
        <dbReference type="PROSITE" id="PS50887"/>
    </source>
</evidence>
<dbReference type="NCBIfam" id="TIGR00229">
    <property type="entry name" value="sensory_box"/>
    <property type="match status" value="1"/>
</dbReference>
<evidence type="ECO:0000259" key="2">
    <source>
        <dbReference type="PROSITE" id="PS50883"/>
    </source>
</evidence>
<dbReference type="PROSITE" id="PS50883">
    <property type="entry name" value="EAL"/>
    <property type="match status" value="1"/>
</dbReference>
<dbReference type="InterPro" id="IPR000160">
    <property type="entry name" value="GGDEF_dom"/>
</dbReference>
<dbReference type="InterPro" id="IPR029787">
    <property type="entry name" value="Nucleotide_cyclase"/>
</dbReference>
<dbReference type="InterPro" id="IPR013767">
    <property type="entry name" value="PAS_fold"/>
</dbReference>
<feature type="domain" description="GGDEF" evidence="3">
    <location>
        <begin position="157"/>
        <end position="289"/>
    </location>
</feature>
<dbReference type="Gene3D" id="3.20.20.450">
    <property type="entry name" value="EAL domain"/>
    <property type="match status" value="1"/>
</dbReference>
<dbReference type="CDD" id="cd01949">
    <property type="entry name" value="GGDEF"/>
    <property type="match status" value="1"/>
</dbReference>
<protein>
    <submittedName>
        <fullName evidence="4">EAL domain-containing protein</fullName>
    </submittedName>
</protein>
<sequence length="560" mass="64204">MYKSSRTNRFLQTVKENETDIIFICDTNGRITMANPVCLQVIGDHEENLIGTSFHLLFSADQQEDLYDILKQAEKAKARPVKTKADIKTLQGDYETYEFHLHSINISGILHGILFIGRKLKRGQRTRELHKPSRLLDREGFEYQLAQKLNRADRTPNHFSIVLIQINGLHKVKETLGKSGDMQAFEEIRKRLESVLPKQTWIARISTYTAAVLLEEMKERKEIKKVCEQIIETIQKSIYVSGQEFYPAAAIGVCCYPIAGNSPQQLLKNGRIALYYAKAGTHQNIVFHTDQMNMEMEKRADLERCLRRGVENNQFFLVYQPIIYSSTGQMKGCEALIRWRHPKWGIVSPMDFIPIAEETGLIQPLGRWVLNNACRQVKEWHKAGYSSISVFVNVSACQLNDSKFLDYVKEALKESGLKAQYLHLELTESIMLERSGELVTMLKELRTMGVRLSIDDFGTGFSSFSYLKDFPVHSLKIDRSFIQHLHGDSKDLAIVHAILSMGQRMGLQVVAEGVESNHQMSMLSGMGCDFVQGYFIQKPLEARRFSSWLKKRDKDSQRLH</sequence>
<dbReference type="RefSeq" id="WP_380773652.1">
    <property type="nucleotide sequence ID" value="NZ_JBHUEO010000023.1"/>
</dbReference>
<dbReference type="CDD" id="cd01948">
    <property type="entry name" value="EAL"/>
    <property type="match status" value="1"/>
</dbReference>
<dbReference type="SMART" id="SM00091">
    <property type="entry name" value="PAS"/>
    <property type="match status" value="1"/>
</dbReference>
<comment type="caution">
    <text evidence="4">The sequence shown here is derived from an EMBL/GenBank/DDBJ whole genome shotgun (WGS) entry which is preliminary data.</text>
</comment>
<organism evidence="4 5">
    <name type="scientific">Siminovitchia sediminis</name>
    <dbReference type="NCBI Taxonomy" id="1274353"/>
    <lineage>
        <taxon>Bacteria</taxon>
        <taxon>Bacillati</taxon>
        <taxon>Bacillota</taxon>
        <taxon>Bacilli</taxon>
        <taxon>Bacillales</taxon>
        <taxon>Bacillaceae</taxon>
        <taxon>Siminovitchia</taxon>
    </lineage>
</organism>
<dbReference type="Pfam" id="PF00989">
    <property type="entry name" value="PAS"/>
    <property type="match status" value="1"/>
</dbReference>
<dbReference type="Pfam" id="PF00563">
    <property type="entry name" value="EAL"/>
    <property type="match status" value="1"/>
</dbReference>
<dbReference type="SMART" id="SM00267">
    <property type="entry name" value="GGDEF"/>
    <property type="match status" value="1"/>
</dbReference>
<dbReference type="PROSITE" id="PS50887">
    <property type="entry name" value="GGDEF"/>
    <property type="match status" value="1"/>
</dbReference>
<name>A0ABW4KL76_9BACI</name>
<dbReference type="SUPFAM" id="SSF141868">
    <property type="entry name" value="EAL domain-like"/>
    <property type="match status" value="1"/>
</dbReference>
<evidence type="ECO:0000259" key="1">
    <source>
        <dbReference type="PROSITE" id="PS50112"/>
    </source>
</evidence>
<feature type="domain" description="EAL" evidence="2">
    <location>
        <begin position="299"/>
        <end position="553"/>
    </location>
</feature>